<reference evidence="2" key="1">
    <citation type="journal article" date="2018" name="Mitochondrial DNA Part B Resour">
        <title>A comparison of mitochondrial genomes from five species in three genera suggests polyphyly in the subfamily Achatinellinae (Gastropoda: Pulmonata: Stylommatophora: Achatinellidae).</title>
        <authorList>
            <person name="Price M.R."/>
            <person name="Forsman Z.H."/>
            <person name="Knapp I."/>
            <person name="Toonen R.J."/>
            <person name="Hadfield M.G."/>
        </authorList>
    </citation>
    <scope>NUCLEOTIDE SEQUENCE</scope>
</reference>
<evidence type="ECO:0000313" key="2">
    <source>
        <dbReference type="EMBL" id="AZZ06746.1"/>
    </source>
</evidence>
<evidence type="ECO:0000256" key="1">
    <source>
        <dbReference type="SAM" id="Phobius"/>
    </source>
</evidence>
<name>A0A3Q9U0B3_9EUPU</name>
<sequence length="54" mass="6689">MMPQLSPANGLYMFMLLFTSFWMILFLIQLKFPMIHSYKSFLIMNKKNYMFYYN</sequence>
<dbReference type="CTD" id="4509"/>
<gene>
    <name evidence="2" type="primary">ATP8</name>
</gene>
<organism evidence="2">
    <name type="scientific">Partulina redfieldi</name>
    <dbReference type="NCBI Taxonomy" id="115954"/>
    <lineage>
        <taxon>Eukaryota</taxon>
        <taxon>Metazoa</taxon>
        <taxon>Spiralia</taxon>
        <taxon>Lophotrochozoa</taxon>
        <taxon>Mollusca</taxon>
        <taxon>Gastropoda</taxon>
        <taxon>Heterobranchia</taxon>
        <taxon>Euthyneura</taxon>
        <taxon>Panpulmonata</taxon>
        <taxon>Eupulmonata</taxon>
        <taxon>Stylommatophora</taxon>
        <taxon>Orthurethra</taxon>
        <taxon>Achatinellidae</taxon>
        <taxon>Partulina</taxon>
    </lineage>
</organism>
<keyword evidence="1" id="KW-0812">Transmembrane</keyword>
<dbReference type="EMBL" id="MG925057">
    <property type="protein sequence ID" value="AZZ06746.1"/>
    <property type="molecule type" value="Genomic_DNA"/>
</dbReference>
<geneLocation type="mitochondrion" evidence="2"/>
<dbReference type="GeneID" id="39116842"/>
<keyword evidence="2" id="KW-0496">Mitochondrion</keyword>
<proteinExistence type="predicted"/>
<dbReference type="AlphaFoldDB" id="A0A3Q9U0B3"/>
<keyword evidence="1" id="KW-1133">Transmembrane helix</keyword>
<keyword evidence="1" id="KW-0472">Membrane</keyword>
<accession>A0A3Q9U0B3</accession>
<feature type="transmembrane region" description="Helical" evidence="1">
    <location>
        <begin position="12"/>
        <end position="30"/>
    </location>
</feature>
<dbReference type="RefSeq" id="YP_009558645.1">
    <property type="nucleotide sequence ID" value="NC_040969.1"/>
</dbReference>
<protein>
    <submittedName>
        <fullName evidence="2">ATP synthase F0 subunit 8</fullName>
    </submittedName>
</protein>